<evidence type="ECO:0000313" key="2">
    <source>
        <dbReference type="EMBL" id="RSD23322.1"/>
    </source>
</evidence>
<gene>
    <name evidence="2" type="ORF">EJA10_20335</name>
</gene>
<sequence>MKDERGLTLYELLAAISILFIASALIYGVFFGFNKNYNQISTKNSMDQNANLIIATIKRHHLKYDEYQITYNAAEQIAHIQVNGTEAILGDANYELQIKAGYPEPETFTGAKVIKSKYPLSISITLKDKRGQTYETETMIKRY</sequence>
<dbReference type="OrthoDB" id="2857850at2"/>
<dbReference type="AlphaFoldDB" id="A0A3R9FB84"/>
<keyword evidence="1" id="KW-0812">Transmembrane</keyword>
<dbReference type="RefSeq" id="WP_125481870.1">
    <property type="nucleotide sequence ID" value="NZ_RSFW01000027.1"/>
</dbReference>
<keyword evidence="1" id="KW-1133">Transmembrane helix</keyword>
<name>A0A3R9FB84_9BACI</name>
<evidence type="ECO:0000313" key="3">
    <source>
        <dbReference type="Proteomes" id="UP000279911"/>
    </source>
</evidence>
<proteinExistence type="predicted"/>
<comment type="caution">
    <text evidence="2">The sequence shown here is derived from an EMBL/GenBank/DDBJ whole genome shotgun (WGS) entry which is preliminary data.</text>
</comment>
<dbReference type="EMBL" id="RSFW01000027">
    <property type="protein sequence ID" value="RSD23322.1"/>
    <property type="molecule type" value="Genomic_DNA"/>
</dbReference>
<evidence type="ECO:0008006" key="4">
    <source>
        <dbReference type="Google" id="ProtNLM"/>
    </source>
</evidence>
<dbReference type="Proteomes" id="UP000279911">
    <property type="component" value="Unassembled WGS sequence"/>
</dbReference>
<accession>A0A3R9FB84</accession>
<feature type="transmembrane region" description="Helical" evidence="1">
    <location>
        <begin position="12"/>
        <end position="33"/>
    </location>
</feature>
<reference evidence="3" key="1">
    <citation type="submission" date="2018-12" db="EMBL/GenBank/DDBJ databases">
        <title>Bacillus chawlae sp. nov., Bacillus glennii sp. nov., and Bacillus saganii sp. nov. Isolated from the Vehicle Assembly Building at Kennedy Space Center where the Viking Spacecraft were Assembled.</title>
        <authorList>
            <person name="Seuylemezian A."/>
            <person name="Vaishampayan P."/>
        </authorList>
    </citation>
    <scope>NUCLEOTIDE SEQUENCE [LARGE SCALE GENOMIC DNA]</scope>
    <source>
        <strain evidence="3">DSM 13966</strain>
    </source>
</reference>
<protein>
    <recommendedName>
        <fullName evidence="4">Prepilin-type N-terminal cleavage/methylation domain-containing protein</fullName>
    </recommendedName>
</protein>
<evidence type="ECO:0000256" key="1">
    <source>
        <dbReference type="SAM" id="Phobius"/>
    </source>
</evidence>
<keyword evidence="1" id="KW-0472">Membrane</keyword>
<organism evidence="2 3">
    <name type="scientific">Mesobacillus subterraneus</name>
    <dbReference type="NCBI Taxonomy" id="285983"/>
    <lineage>
        <taxon>Bacteria</taxon>
        <taxon>Bacillati</taxon>
        <taxon>Bacillota</taxon>
        <taxon>Bacilli</taxon>
        <taxon>Bacillales</taxon>
        <taxon>Bacillaceae</taxon>
        <taxon>Mesobacillus</taxon>
    </lineage>
</organism>